<dbReference type="RefSeq" id="WP_145048319.1">
    <property type="nucleotide sequence ID" value="NZ_CP036433.1"/>
</dbReference>
<accession>A0A518DKQ4</accession>
<reference evidence="1 2" key="1">
    <citation type="submission" date="2019-02" db="EMBL/GenBank/DDBJ databases">
        <title>Deep-cultivation of Planctomycetes and their phenomic and genomic characterization uncovers novel biology.</title>
        <authorList>
            <person name="Wiegand S."/>
            <person name="Jogler M."/>
            <person name="Boedeker C."/>
            <person name="Pinto D."/>
            <person name="Vollmers J."/>
            <person name="Rivas-Marin E."/>
            <person name="Kohn T."/>
            <person name="Peeters S.H."/>
            <person name="Heuer A."/>
            <person name="Rast P."/>
            <person name="Oberbeckmann S."/>
            <person name="Bunk B."/>
            <person name="Jeske O."/>
            <person name="Meyerdierks A."/>
            <person name="Storesund J.E."/>
            <person name="Kallscheuer N."/>
            <person name="Luecker S."/>
            <person name="Lage O.M."/>
            <person name="Pohl T."/>
            <person name="Merkel B.J."/>
            <person name="Hornburger P."/>
            <person name="Mueller R.-W."/>
            <person name="Bruemmer F."/>
            <person name="Labrenz M."/>
            <person name="Spormann A.M."/>
            <person name="Op den Camp H."/>
            <person name="Overmann J."/>
            <person name="Amann R."/>
            <person name="Jetten M.S.M."/>
            <person name="Mascher T."/>
            <person name="Medema M.H."/>
            <person name="Devos D.P."/>
            <person name="Kaster A.-K."/>
            <person name="Ovreas L."/>
            <person name="Rohde M."/>
            <person name="Galperin M.Y."/>
            <person name="Jogler C."/>
        </authorList>
    </citation>
    <scope>NUCLEOTIDE SEQUENCE [LARGE SCALE GENOMIC DNA]</scope>
    <source>
        <strain evidence="1 2">Pla85_3_4</strain>
    </source>
</reference>
<proteinExistence type="predicted"/>
<dbReference type="AlphaFoldDB" id="A0A518DKQ4"/>
<protein>
    <submittedName>
        <fullName evidence="1">Uncharacterized protein</fullName>
    </submittedName>
</protein>
<evidence type="ECO:0000313" key="2">
    <source>
        <dbReference type="Proteomes" id="UP000317648"/>
    </source>
</evidence>
<dbReference type="KEGG" id="lcre:Pla8534_01480"/>
<dbReference type="Proteomes" id="UP000317648">
    <property type="component" value="Chromosome"/>
</dbReference>
<name>A0A518DKQ4_9BACT</name>
<dbReference type="EMBL" id="CP036433">
    <property type="protein sequence ID" value="QDU92400.1"/>
    <property type="molecule type" value="Genomic_DNA"/>
</dbReference>
<gene>
    <name evidence="1" type="ORF">Pla8534_01480</name>
</gene>
<organism evidence="1 2">
    <name type="scientific">Lignipirellula cremea</name>
    <dbReference type="NCBI Taxonomy" id="2528010"/>
    <lineage>
        <taxon>Bacteria</taxon>
        <taxon>Pseudomonadati</taxon>
        <taxon>Planctomycetota</taxon>
        <taxon>Planctomycetia</taxon>
        <taxon>Pirellulales</taxon>
        <taxon>Pirellulaceae</taxon>
        <taxon>Lignipirellula</taxon>
    </lineage>
</organism>
<keyword evidence="2" id="KW-1185">Reference proteome</keyword>
<sequence>MLRPTTCQLKELDSVPLAHRRARQIGWTLHKLETVSKKATPALSQYKQFFNVRALTVLYSPVMARRFAKGAASRTGITLPAFSPKVAGNLAGGSKSLYLGLTVLDSPEVARALAKSRQGVKLPRLRAATPEVIEILKEAKSIETPPIESVYVLSEVSQVD</sequence>
<evidence type="ECO:0000313" key="1">
    <source>
        <dbReference type="EMBL" id="QDU92400.1"/>
    </source>
</evidence>